<evidence type="ECO:0000313" key="2">
    <source>
        <dbReference type="Proteomes" id="UP001164746"/>
    </source>
</evidence>
<sequence>MGLIIYDISKPLQFSPWEYTYIHHIKEHSYACEDSKTSGIERWFILVPLRHLHTNAKPKFITAMDRCFNARHRSSNPVSARETLTTAPPKFVQRLITARAKLVKQRWSTVQDFCVGLADPSVHELASSGAKL</sequence>
<organism evidence="1 2">
    <name type="scientific">Mya arenaria</name>
    <name type="common">Soft-shell clam</name>
    <dbReference type="NCBI Taxonomy" id="6604"/>
    <lineage>
        <taxon>Eukaryota</taxon>
        <taxon>Metazoa</taxon>
        <taxon>Spiralia</taxon>
        <taxon>Lophotrochozoa</taxon>
        <taxon>Mollusca</taxon>
        <taxon>Bivalvia</taxon>
        <taxon>Autobranchia</taxon>
        <taxon>Heteroconchia</taxon>
        <taxon>Euheterodonta</taxon>
        <taxon>Imparidentia</taxon>
        <taxon>Neoheterodontei</taxon>
        <taxon>Myida</taxon>
        <taxon>Myoidea</taxon>
        <taxon>Myidae</taxon>
        <taxon>Mya</taxon>
    </lineage>
</organism>
<accession>A0ABY7ELI4</accession>
<name>A0ABY7ELI4_MYAAR</name>
<gene>
    <name evidence="1" type="ORF">MAR_035919</name>
</gene>
<dbReference type="EMBL" id="CP111018">
    <property type="protein sequence ID" value="WAR10843.1"/>
    <property type="molecule type" value="Genomic_DNA"/>
</dbReference>
<keyword evidence="2" id="KW-1185">Reference proteome</keyword>
<evidence type="ECO:0000313" key="1">
    <source>
        <dbReference type="EMBL" id="WAR10843.1"/>
    </source>
</evidence>
<dbReference type="Proteomes" id="UP001164746">
    <property type="component" value="Chromosome 7"/>
</dbReference>
<protein>
    <submittedName>
        <fullName evidence="1">Uncharacterized protein</fullName>
    </submittedName>
</protein>
<proteinExistence type="predicted"/>
<reference evidence="1" key="1">
    <citation type="submission" date="2022-11" db="EMBL/GenBank/DDBJ databases">
        <title>Centuries of genome instability and evolution in soft-shell clam transmissible cancer (bioRxiv).</title>
        <authorList>
            <person name="Hart S.F.M."/>
            <person name="Yonemitsu M.A."/>
            <person name="Giersch R.M."/>
            <person name="Beal B.F."/>
            <person name="Arriagada G."/>
            <person name="Davis B.W."/>
            <person name="Ostrander E.A."/>
            <person name="Goff S.P."/>
            <person name="Metzger M.J."/>
        </authorList>
    </citation>
    <scope>NUCLEOTIDE SEQUENCE</scope>
    <source>
        <strain evidence="1">MELC-2E11</strain>
        <tissue evidence="1">Siphon/mantle</tissue>
    </source>
</reference>